<dbReference type="Pfam" id="PF07331">
    <property type="entry name" value="TctB"/>
    <property type="match status" value="1"/>
</dbReference>
<gene>
    <name evidence="3" type="ORF">E9934_00150</name>
</gene>
<keyword evidence="4" id="KW-1185">Reference proteome</keyword>
<feature type="transmembrane region" description="Helical" evidence="1">
    <location>
        <begin position="54"/>
        <end position="74"/>
    </location>
</feature>
<dbReference type="OrthoDB" id="5119225at2"/>
<dbReference type="InterPro" id="IPR009936">
    <property type="entry name" value="DUF1468"/>
</dbReference>
<proteinExistence type="predicted"/>
<feature type="transmembrane region" description="Helical" evidence="1">
    <location>
        <begin position="100"/>
        <end position="131"/>
    </location>
</feature>
<keyword evidence="1" id="KW-0812">Transmembrane</keyword>
<evidence type="ECO:0000313" key="3">
    <source>
        <dbReference type="EMBL" id="THV18112.1"/>
    </source>
</evidence>
<evidence type="ECO:0000259" key="2">
    <source>
        <dbReference type="Pfam" id="PF07331"/>
    </source>
</evidence>
<reference evidence="3 4" key="1">
    <citation type="journal article" date="2009" name="Int. J. Syst. Evol. Microbiol.">
        <title>Nocardioides caeni sp. nov., isolated from wastewater.</title>
        <authorList>
            <person name="Yoon J.H."/>
            <person name="Kang S.J."/>
            <person name="Park S."/>
            <person name="Kim W."/>
            <person name="Oh T.K."/>
        </authorList>
    </citation>
    <scope>NUCLEOTIDE SEQUENCE [LARGE SCALE GENOMIC DNA]</scope>
    <source>
        <strain evidence="3 4">DSM 23134</strain>
    </source>
</reference>
<dbReference type="RefSeq" id="WP_136560827.1">
    <property type="nucleotide sequence ID" value="NZ_BAABLS010000004.1"/>
</dbReference>
<sequence>MSTTTTPTTTPVAPTLVDRAQYGLAAFLVVVGTYVGYDAWTLEAGFSDQPVQPYAIPYVVAAGLVVLGLLLAVATARGDRPEAEDGEDVDLSQGTDVRTVALLAGVLVANIALIDLLGWAITGALLFAGAAFALGSRTWVRDLAVGTALSVATWYGFYVGLGIPIPAGVLDGVL</sequence>
<evidence type="ECO:0000313" key="4">
    <source>
        <dbReference type="Proteomes" id="UP000307087"/>
    </source>
</evidence>
<organism evidence="3 4">
    <name type="scientific">Nocardioides caeni</name>
    <dbReference type="NCBI Taxonomy" id="574700"/>
    <lineage>
        <taxon>Bacteria</taxon>
        <taxon>Bacillati</taxon>
        <taxon>Actinomycetota</taxon>
        <taxon>Actinomycetes</taxon>
        <taxon>Propionibacteriales</taxon>
        <taxon>Nocardioidaceae</taxon>
        <taxon>Nocardioides</taxon>
    </lineage>
</organism>
<feature type="domain" description="DUF1468" evidence="2">
    <location>
        <begin position="25"/>
        <end position="166"/>
    </location>
</feature>
<keyword evidence="1" id="KW-1133">Transmembrane helix</keyword>
<dbReference type="AlphaFoldDB" id="A0A4S8NPD0"/>
<keyword evidence="1" id="KW-0472">Membrane</keyword>
<name>A0A4S8NPD0_9ACTN</name>
<accession>A0A4S8NPD0</accession>
<feature type="transmembrane region" description="Helical" evidence="1">
    <location>
        <begin position="143"/>
        <end position="165"/>
    </location>
</feature>
<dbReference type="Proteomes" id="UP000307087">
    <property type="component" value="Unassembled WGS sequence"/>
</dbReference>
<evidence type="ECO:0000256" key="1">
    <source>
        <dbReference type="SAM" id="Phobius"/>
    </source>
</evidence>
<protein>
    <submittedName>
        <fullName evidence="3">Tripartite tricarboxylate transporter TctB family protein</fullName>
    </submittedName>
</protein>
<dbReference type="EMBL" id="STGW01000001">
    <property type="protein sequence ID" value="THV18112.1"/>
    <property type="molecule type" value="Genomic_DNA"/>
</dbReference>
<feature type="transmembrane region" description="Helical" evidence="1">
    <location>
        <begin position="20"/>
        <end position="42"/>
    </location>
</feature>
<comment type="caution">
    <text evidence="3">The sequence shown here is derived from an EMBL/GenBank/DDBJ whole genome shotgun (WGS) entry which is preliminary data.</text>
</comment>